<dbReference type="OrthoDB" id="29773at2759"/>
<gene>
    <name evidence="3" type="ORF">Vretimale_18132</name>
</gene>
<feature type="compositionally biased region" description="Acidic residues" evidence="1">
    <location>
        <begin position="482"/>
        <end position="492"/>
    </location>
</feature>
<keyword evidence="2" id="KW-1133">Transmembrane helix</keyword>
<evidence type="ECO:0000256" key="1">
    <source>
        <dbReference type="SAM" id="MobiDB-lite"/>
    </source>
</evidence>
<evidence type="ECO:0000313" key="3">
    <source>
        <dbReference type="EMBL" id="GIM15249.1"/>
    </source>
</evidence>
<feature type="region of interest" description="Disordered" evidence="1">
    <location>
        <begin position="762"/>
        <end position="796"/>
    </location>
</feature>
<dbReference type="EMBL" id="BNCQ01000063">
    <property type="protein sequence ID" value="GIM15249.1"/>
    <property type="molecule type" value="Genomic_DNA"/>
</dbReference>
<feature type="compositionally biased region" description="Basic and acidic residues" evidence="1">
    <location>
        <begin position="656"/>
        <end position="669"/>
    </location>
</feature>
<evidence type="ECO:0000256" key="2">
    <source>
        <dbReference type="SAM" id="Phobius"/>
    </source>
</evidence>
<evidence type="ECO:0000313" key="4">
    <source>
        <dbReference type="Proteomes" id="UP000722791"/>
    </source>
</evidence>
<proteinExistence type="predicted"/>
<name>A0A8J4LYK0_9CHLO</name>
<feature type="transmembrane region" description="Helical" evidence="2">
    <location>
        <begin position="12"/>
        <end position="39"/>
    </location>
</feature>
<feature type="region of interest" description="Disordered" evidence="1">
    <location>
        <begin position="514"/>
        <end position="669"/>
    </location>
</feature>
<reference evidence="3" key="1">
    <citation type="journal article" date="2021" name="Proc. Natl. Acad. Sci. U.S.A.">
        <title>Three genomes in the algal genus Volvox reveal the fate of a haploid sex-determining region after a transition to homothallism.</title>
        <authorList>
            <person name="Yamamoto K."/>
            <person name="Hamaji T."/>
            <person name="Kawai-Toyooka H."/>
            <person name="Matsuzaki R."/>
            <person name="Takahashi F."/>
            <person name="Nishimura Y."/>
            <person name="Kawachi M."/>
            <person name="Noguchi H."/>
            <person name="Minakuchi Y."/>
            <person name="Umen J.G."/>
            <person name="Toyoda A."/>
            <person name="Nozaki H."/>
        </authorList>
    </citation>
    <scope>NUCLEOTIDE SEQUENCE</scope>
    <source>
        <strain evidence="3">NIES-3785</strain>
    </source>
</reference>
<feature type="compositionally biased region" description="Polar residues" evidence="1">
    <location>
        <begin position="632"/>
        <end position="643"/>
    </location>
</feature>
<protein>
    <submittedName>
        <fullName evidence="3">Uncharacterized protein</fullName>
    </submittedName>
</protein>
<comment type="caution">
    <text evidence="3">The sequence shown here is derived from an EMBL/GenBank/DDBJ whole genome shotgun (WGS) entry which is preliminary data.</text>
</comment>
<organism evidence="3 4">
    <name type="scientific">Volvox reticuliferus</name>
    <dbReference type="NCBI Taxonomy" id="1737510"/>
    <lineage>
        <taxon>Eukaryota</taxon>
        <taxon>Viridiplantae</taxon>
        <taxon>Chlorophyta</taxon>
        <taxon>core chlorophytes</taxon>
        <taxon>Chlorophyceae</taxon>
        <taxon>CS clade</taxon>
        <taxon>Chlamydomonadales</taxon>
        <taxon>Volvocaceae</taxon>
        <taxon>Volvox</taxon>
    </lineage>
</organism>
<feature type="compositionally biased region" description="Low complexity" evidence="1">
    <location>
        <begin position="602"/>
        <end position="616"/>
    </location>
</feature>
<dbReference type="Proteomes" id="UP000722791">
    <property type="component" value="Unassembled WGS sequence"/>
</dbReference>
<accession>A0A8J4LYK0</accession>
<keyword evidence="2" id="KW-0812">Transmembrane</keyword>
<sequence>MNSTLLSQSGDFLSAIIDLLCKAVANVVMAAFMLGSLYARLFDALPELPKGRDASEAPDDFCERMAQSSGGDIVASINARASIDEAGTPVQACATRAPFCCNENIDVAATPRTPADQIPFDARGATPDAPLPAQTVARTLPAPSTSEPPSPYGPNIVRNLEPVLMAIATATTIADDSDVCGEVCANVGADVGGEEDGGYDDDSRVWPNGYITGGGAFDPSFLMQGSPAEPLLDGILTPLPVLASLPISTPLAVSTPPLVAVPQDSISPQLISTPQPKTATAEFKSECLLEGLAASPTWVAPTVPRKAPTDIDETHAGSALMLSPLTLVTQPAIESGGIDAVNSVEAAAVWREIAAHVCDTPIAFPAAVGAVEVAATGSVDVAPTLEKVDLTYRLPLHTNVQEVERVDEAEDCGAVDAAEPLALKMMQSSNSITSAGCNSQFRVLTVELPAVQNSAGPDGMDTGDAKDVAPSGSPLLALSQGGEEEDAEYCEEEASKRVETANAMAALKDPSFAVESVAQHDQHQEQPHSPPTEFRPICDPSSQKLVQDSPKSEAAVAANPVRAPARADRKARAAKGRLTPSPKHQTHLQVRLPGGASARKGATTAATTAATTSAATPRIVASNPKLKRAIISSPTGSAGNATPATARRPVGPDPEEGARSPRFGRGDKRSVVRRLNTTSPQTDVYRTAVSAAIRAGDGSTNPCVETGAHNDSGVMPRYAAPTVASIARQATISPPQLQQHLRLASSSKLSLTTVMAHIGAESVRGSGTIATSDGSSRRSALESRLQASVSSSALVP</sequence>
<feature type="region of interest" description="Disordered" evidence="1">
    <location>
        <begin position="452"/>
        <end position="494"/>
    </location>
</feature>
<feature type="compositionally biased region" description="Polar residues" evidence="1">
    <location>
        <begin position="785"/>
        <end position="796"/>
    </location>
</feature>
<dbReference type="AlphaFoldDB" id="A0A8J4LYK0"/>
<feature type="compositionally biased region" description="Low complexity" evidence="1">
    <location>
        <begin position="554"/>
        <end position="564"/>
    </location>
</feature>
<keyword evidence="2" id="KW-0472">Membrane</keyword>